<accession>A0A8J6EDM0</accession>
<evidence type="ECO:0000256" key="4">
    <source>
        <dbReference type="ARBA" id="ARBA00022737"/>
    </source>
</evidence>
<keyword evidence="5 9" id="KW-0040">ANK repeat</keyword>
<dbReference type="PANTHER" id="PTHR15263">
    <property type="entry name" value="I-KAPPA-B-LIKE PROTEIN IKBL"/>
    <property type="match status" value="1"/>
</dbReference>
<evidence type="ECO:0000256" key="2">
    <source>
        <dbReference type="ARBA" id="ARBA00014259"/>
    </source>
</evidence>
<dbReference type="EMBL" id="WNTK01001569">
    <property type="protein sequence ID" value="KAG9467170.1"/>
    <property type="molecule type" value="Genomic_DNA"/>
</dbReference>
<feature type="repeat" description="ANK" evidence="9">
    <location>
        <begin position="39"/>
        <end position="71"/>
    </location>
</feature>
<dbReference type="SUPFAM" id="SSF48403">
    <property type="entry name" value="Ankyrin repeat"/>
    <property type="match status" value="1"/>
</dbReference>
<evidence type="ECO:0000256" key="10">
    <source>
        <dbReference type="SAM" id="MobiDB-lite"/>
    </source>
</evidence>
<name>A0A8J6EDM0_ELECQ</name>
<evidence type="ECO:0000256" key="1">
    <source>
        <dbReference type="ARBA" id="ARBA00004123"/>
    </source>
</evidence>
<dbReference type="Gene3D" id="1.25.40.20">
    <property type="entry name" value="Ankyrin repeat-containing domain"/>
    <property type="match status" value="1"/>
</dbReference>
<evidence type="ECO:0000256" key="3">
    <source>
        <dbReference type="ARBA" id="ARBA00022553"/>
    </source>
</evidence>
<dbReference type="AlphaFoldDB" id="A0A8J6EDM0"/>
<dbReference type="InterPro" id="IPR036770">
    <property type="entry name" value="Ankyrin_rpt-contain_sf"/>
</dbReference>
<proteinExistence type="predicted"/>
<dbReference type="PANTHER" id="PTHR15263:SF1">
    <property type="entry name" value="NF-KAPPA-B INHIBITOR-LIKE PROTEIN 1"/>
    <property type="match status" value="1"/>
</dbReference>
<dbReference type="Pfam" id="PF00023">
    <property type="entry name" value="Ank"/>
    <property type="match status" value="1"/>
</dbReference>
<dbReference type="OrthoDB" id="412109at2759"/>
<dbReference type="SMART" id="SM00248">
    <property type="entry name" value="ANK"/>
    <property type="match status" value="2"/>
</dbReference>
<sequence>MSSRRQLRALRYIERGDVLRLKSYIRKHRSLQLDQVLPGGRSLLHVACSLHDNACALLLLRKGADPMQRDAAGNNALHIAAWEAEKRGREVYTDLVVPILKRSPQSIDVANHQGTTPRDILRRAEDLMDRSAGRIVHPQGDQHYSSQSSAQWKEKLLAESMDEYQELYGHYEAVLNEGVFCSSEDYPEDVPEMETFESWADRIYREYQARKIQSEPPGAKSRRVSEMQKLSSVTEEETYLQRHKQKEKELQEVQRERYQKRCQEVFGGAGSSARTGEEGMKTNVEVAGRDREGSGQGPTSIRTGLGTLSYRDIPWPLPGGTAEQMAQAIAAGGDPSDSGSFKRYLRAQRVTWHPDRFMQRCGSRLLAKDQERVLRTVTALSQELNRLAELTK</sequence>
<comment type="subcellular location">
    <subcellularLocation>
        <location evidence="1">Nucleus</location>
    </subcellularLocation>
</comment>
<evidence type="ECO:0000256" key="6">
    <source>
        <dbReference type="ARBA" id="ARBA00023242"/>
    </source>
</evidence>
<evidence type="ECO:0000256" key="9">
    <source>
        <dbReference type="PROSITE-ProRule" id="PRU00023"/>
    </source>
</evidence>
<evidence type="ECO:0000256" key="5">
    <source>
        <dbReference type="ARBA" id="ARBA00023043"/>
    </source>
</evidence>
<dbReference type="InterPro" id="IPR038753">
    <property type="entry name" value="NFKBIL1"/>
</dbReference>
<keyword evidence="12" id="KW-1185">Reference proteome</keyword>
<dbReference type="Proteomes" id="UP000770717">
    <property type="component" value="Unassembled WGS sequence"/>
</dbReference>
<feature type="region of interest" description="Disordered" evidence="10">
    <location>
        <begin position="212"/>
        <end position="250"/>
    </location>
</feature>
<keyword evidence="6" id="KW-0539">Nucleus</keyword>
<protein>
    <recommendedName>
        <fullName evidence="2">NF-kappa-B inhibitor-like protein 1</fullName>
    </recommendedName>
    <alternativeName>
        <fullName evidence="7">Inhibitor of kappa B-like protein</fullName>
    </alternativeName>
    <alternativeName>
        <fullName evidence="8">Nuclear factor of kappa light polypeptide gene enhancer in B-cells inhibitor-like 1</fullName>
    </alternativeName>
</protein>
<gene>
    <name evidence="11" type="ORF">GDO78_015471</name>
</gene>
<evidence type="ECO:0000313" key="12">
    <source>
        <dbReference type="Proteomes" id="UP000770717"/>
    </source>
</evidence>
<comment type="caution">
    <text evidence="11">The sequence shown here is derived from an EMBL/GenBank/DDBJ whole genome shotgun (WGS) entry which is preliminary data.</text>
</comment>
<evidence type="ECO:0000256" key="7">
    <source>
        <dbReference type="ARBA" id="ARBA00030621"/>
    </source>
</evidence>
<dbReference type="PROSITE" id="PS50088">
    <property type="entry name" value="ANK_REPEAT"/>
    <property type="match status" value="1"/>
</dbReference>
<evidence type="ECO:0000313" key="11">
    <source>
        <dbReference type="EMBL" id="KAG9467170.1"/>
    </source>
</evidence>
<evidence type="ECO:0000256" key="8">
    <source>
        <dbReference type="ARBA" id="ARBA00030802"/>
    </source>
</evidence>
<dbReference type="GO" id="GO:0005634">
    <property type="term" value="C:nucleus"/>
    <property type="evidence" value="ECO:0007669"/>
    <property type="project" value="UniProtKB-SubCell"/>
</dbReference>
<reference evidence="11" key="1">
    <citation type="thesis" date="2020" institute="ProQuest LLC" country="789 East Eisenhower Parkway, Ann Arbor, MI, USA">
        <title>Comparative Genomics and Chromosome Evolution.</title>
        <authorList>
            <person name="Mudd A.B."/>
        </authorList>
    </citation>
    <scope>NUCLEOTIDE SEQUENCE</scope>
    <source>
        <strain evidence="11">HN-11 Male</strain>
        <tissue evidence="11">Kidney and liver</tissue>
    </source>
</reference>
<keyword evidence="3" id="KW-0597">Phosphoprotein</keyword>
<dbReference type="GO" id="GO:0043124">
    <property type="term" value="P:negative regulation of canonical NF-kappaB signal transduction"/>
    <property type="evidence" value="ECO:0007669"/>
    <property type="project" value="InterPro"/>
</dbReference>
<organism evidence="11 12">
    <name type="scientific">Eleutherodactylus coqui</name>
    <name type="common">Puerto Rican coqui</name>
    <dbReference type="NCBI Taxonomy" id="57060"/>
    <lineage>
        <taxon>Eukaryota</taxon>
        <taxon>Metazoa</taxon>
        <taxon>Chordata</taxon>
        <taxon>Craniata</taxon>
        <taxon>Vertebrata</taxon>
        <taxon>Euteleostomi</taxon>
        <taxon>Amphibia</taxon>
        <taxon>Batrachia</taxon>
        <taxon>Anura</taxon>
        <taxon>Neobatrachia</taxon>
        <taxon>Hyloidea</taxon>
        <taxon>Eleutherodactylidae</taxon>
        <taxon>Eleutherodactylinae</taxon>
        <taxon>Eleutherodactylus</taxon>
        <taxon>Eleutherodactylus</taxon>
    </lineage>
</organism>
<keyword evidence="4" id="KW-0677">Repeat</keyword>
<dbReference type="InterPro" id="IPR002110">
    <property type="entry name" value="Ankyrin_rpt"/>
</dbReference>